<name>A0AAD9MZL9_9ANNE</name>
<reference evidence="11" key="1">
    <citation type="journal article" date="2023" name="Mol. Biol. Evol.">
        <title>Third-Generation Sequencing Reveals the Adaptive Role of the Epigenome in Three Deep-Sea Polychaetes.</title>
        <authorList>
            <person name="Perez M."/>
            <person name="Aroh O."/>
            <person name="Sun Y."/>
            <person name="Lan Y."/>
            <person name="Juniper S.K."/>
            <person name="Young C.R."/>
            <person name="Angers B."/>
            <person name="Qian P.Y."/>
        </authorList>
    </citation>
    <scope>NUCLEOTIDE SEQUENCE</scope>
    <source>
        <strain evidence="11">P08H-3</strain>
    </source>
</reference>
<evidence type="ECO:0000256" key="5">
    <source>
        <dbReference type="ARBA" id="ARBA00023136"/>
    </source>
</evidence>
<feature type="domain" description="G-protein coupled receptors family 1 profile" evidence="10">
    <location>
        <begin position="1"/>
        <end position="109"/>
    </location>
</feature>
<comment type="similarity">
    <text evidence="7">Belongs to the G-protein coupled receptor 1 family.</text>
</comment>
<dbReference type="InterPro" id="IPR000276">
    <property type="entry name" value="GPCR_Rhodpsn"/>
</dbReference>
<comment type="subcellular location">
    <subcellularLocation>
        <location evidence="1">Cell membrane</location>
        <topology evidence="1">Multi-pass membrane protein</topology>
    </subcellularLocation>
</comment>
<evidence type="ECO:0000313" key="11">
    <source>
        <dbReference type="EMBL" id="KAK2151687.1"/>
    </source>
</evidence>
<comment type="caution">
    <text evidence="11">The sequence shown here is derived from an EMBL/GenBank/DDBJ whole genome shotgun (WGS) entry which is preliminary data.</text>
</comment>
<dbReference type="Proteomes" id="UP001208570">
    <property type="component" value="Unassembled WGS sequence"/>
</dbReference>
<dbReference type="PANTHER" id="PTHR24241">
    <property type="entry name" value="NEUROPEPTIDE RECEPTOR-RELATED G-PROTEIN COUPLED RECEPTOR"/>
    <property type="match status" value="1"/>
</dbReference>
<accession>A0AAD9MZL9</accession>
<dbReference type="SUPFAM" id="SSF81321">
    <property type="entry name" value="Family A G protein-coupled receptor-like"/>
    <property type="match status" value="1"/>
</dbReference>
<dbReference type="GO" id="GO:0004930">
    <property type="term" value="F:G protein-coupled receptor activity"/>
    <property type="evidence" value="ECO:0007669"/>
    <property type="project" value="UniProtKB-KW"/>
</dbReference>
<evidence type="ECO:0000259" key="10">
    <source>
        <dbReference type="PROSITE" id="PS50262"/>
    </source>
</evidence>
<dbReference type="CDD" id="cd00637">
    <property type="entry name" value="7tm_classA_rhodopsin-like"/>
    <property type="match status" value="1"/>
</dbReference>
<evidence type="ECO:0000313" key="12">
    <source>
        <dbReference type="Proteomes" id="UP001208570"/>
    </source>
</evidence>
<dbReference type="GO" id="GO:0032870">
    <property type="term" value="P:cellular response to hormone stimulus"/>
    <property type="evidence" value="ECO:0007669"/>
    <property type="project" value="TreeGrafter"/>
</dbReference>
<keyword evidence="4 9" id="KW-1133">Transmembrane helix</keyword>
<dbReference type="PRINTS" id="PR00237">
    <property type="entry name" value="GPCRRHODOPSN"/>
</dbReference>
<protein>
    <recommendedName>
        <fullName evidence="10">G-protein coupled receptors family 1 profile domain-containing protein</fullName>
    </recommendedName>
</protein>
<dbReference type="InterPro" id="IPR017452">
    <property type="entry name" value="GPCR_Rhodpsn_7TM"/>
</dbReference>
<feature type="transmembrane region" description="Helical" evidence="9">
    <location>
        <begin position="20"/>
        <end position="44"/>
    </location>
</feature>
<dbReference type="Pfam" id="PF00001">
    <property type="entry name" value="7tm_1"/>
    <property type="match status" value="1"/>
</dbReference>
<dbReference type="Gene3D" id="1.20.1070.10">
    <property type="entry name" value="Rhodopsin 7-helix transmembrane proteins"/>
    <property type="match status" value="1"/>
</dbReference>
<dbReference type="AlphaFoldDB" id="A0AAD9MZL9"/>
<dbReference type="PROSITE" id="PS50262">
    <property type="entry name" value="G_PROTEIN_RECEP_F1_2"/>
    <property type="match status" value="1"/>
</dbReference>
<feature type="compositionally biased region" description="Polar residues" evidence="8">
    <location>
        <begin position="154"/>
        <end position="166"/>
    </location>
</feature>
<gene>
    <name evidence="11" type="ORF">LSH36_354g00004</name>
</gene>
<feature type="region of interest" description="Disordered" evidence="8">
    <location>
        <begin position="150"/>
        <end position="174"/>
    </location>
</feature>
<evidence type="ECO:0000256" key="3">
    <source>
        <dbReference type="ARBA" id="ARBA00022692"/>
    </source>
</evidence>
<evidence type="ECO:0000256" key="8">
    <source>
        <dbReference type="SAM" id="MobiDB-lite"/>
    </source>
</evidence>
<feature type="transmembrane region" description="Helical" evidence="9">
    <location>
        <begin position="56"/>
        <end position="77"/>
    </location>
</feature>
<dbReference type="PANTHER" id="PTHR24241:SF76">
    <property type="entry name" value="NEUROPEPTIDE SIFAMIDE RECEPTOR"/>
    <property type="match status" value="1"/>
</dbReference>
<evidence type="ECO:0000256" key="2">
    <source>
        <dbReference type="ARBA" id="ARBA00022475"/>
    </source>
</evidence>
<keyword evidence="5 9" id="KW-0472">Membrane</keyword>
<keyword evidence="6 7" id="KW-0675">Receptor</keyword>
<evidence type="ECO:0000256" key="4">
    <source>
        <dbReference type="ARBA" id="ARBA00022989"/>
    </source>
</evidence>
<dbReference type="GO" id="GO:0042277">
    <property type="term" value="F:peptide binding"/>
    <property type="evidence" value="ECO:0007669"/>
    <property type="project" value="TreeGrafter"/>
</dbReference>
<dbReference type="GO" id="GO:0005886">
    <property type="term" value="C:plasma membrane"/>
    <property type="evidence" value="ECO:0007669"/>
    <property type="project" value="UniProtKB-SubCell"/>
</dbReference>
<evidence type="ECO:0000256" key="6">
    <source>
        <dbReference type="ARBA" id="ARBA00023170"/>
    </source>
</evidence>
<organism evidence="11 12">
    <name type="scientific">Paralvinella palmiformis</name>
    <dbReference type="NCBI Taxonomy" id="53620"/>
    <lineage>
        <taxon>Eukaryota</taxon>
        <taxon>Metazoa</taxon>
        <taxon>Spiralia</taxon>
        <taxon>Lophotrochozoa</taxon>
        <taxon>Annelida</taxon>
        <taxon>Polychaeta</taxon>
        <taxon>Sedentaria</taxon>
        <taxon>Canalipalpata</taxon>
        <taxon>Terebellida</taxon>
        <taxon>Terebelliformia</taxon>
        <taxon>Alvinellidae</taxon>
        <taxon>Paralvinella</taxon>
    </lineage>
</organism>
<feature type="transmembrane region" description="Helical" evidence="9">
    <location>
        <begin position="98"/>
        <end position="116"/>
    </location>
</feature>
<evidence type="ECO:0000256" key="7">
    <source>
        <dbReference type="RuleBase" id="RU000688"/>
    </source>
</evidence>
<dbReference type="PROSITE" id="PS00237">
    <property type="entry name" value="G_PROTEIN_RECEP_F1_1"/>
    <property type="match status" value="1"/>
</dbReference>
<sequence>MVCFCMWKTKSLRTPVNNLILNMAIVGIMSSVTCLPLKVVIIAYEGLGHHFIRIEAIFIFFVVLHSLNLLTLASISFERYQAIAKPFEKTKRSRRVRVTLLITWLIATVRLIIQHINMTTNKLPTNKVVPSPEVQTSVENSVLMLRNLDEPSTTKESSQISTTSEGRSPFGHIG</sequence>
<keyword evidence="12" id="KW-1185">Reference proteome</keyword>
<evidence type="ECO:0000256" key="1">
    <source>
        <dbReference type="ARBA" id="ARBA00004651"/>
    </source>
</evidence>
<keyword evidence="7" id="KW-0807">Transducer</keyword>
<keyword evidence="3 7" id="KW-0812">Transmembrane</keyword>
<keyword evidence="7" id="KW-0297">G-protein coupled receptor</keyword>
<proteinExistence type="inferred from homology"/>
<evidence type="ECO:0000256" key="9">
    <source>
        <dbReference type="SAM" id="Phobius"/>
    </source>
</evidence>
<dbReference type="EMBL" id="JAODUP010000354">
    <property type="protein sequence ID" value="KAK2151687.1"/>
    <property type="molecule type" value="Genomic_DNA"/>
</dbReference>
<keyword evidence="2" id="KW-1003">Cell membrane</keyword>